<keyword evidence="10" id="KW-0732">Signal</keyword>
<evidence type="ECO:0000256" key="7">
    <source>
        <dbReference type="ARBA" id="ARBA00022927"/>
    </source>
</evidence>
<dbReference type="AlphaFoldDB" id="A0A2H3NSQ6"/>
<dbReference type="InterPro" id="IPR037682">
    <property type="entry name" value="TonB_C"/>
</dbReference>
<feature type="chain" id="PRO_5013648772" description="TonB C-terminal domain-containing protein" evidence="10">
    <location>
        <begin position="38"/>
        <end position="147"/>
    </location>
</feature>
<name>A0A2H3NSQ6_9BACT</name>
<dbReference type="NCBIfam" id="TIGR01352">
    <property type="entry name" value="tonB_Cterm"/>
    <property type="match status" value="1"/>
</dbReference>
<comment type="subcellular location">
    <subcellularLocation>
        <location evidence="1">Cell inner membrane</location>
        <topology evidence="1">Single-pass membrane protein</topology>
        <orientation evidence="1">Periplasmic side</orientation>
    </subcellularLocation>
</comment>
<comment type="similarity">
    <text evidence="2">Belongs to the TonB family.</text>
</comment>
<dbReference type="Pfam" id="PF03544">
    <property type="entry name" value="TonB_C"/>
    <property type="match status" value="1"/>
</dbReference>
<dbReference type="PROSITE" id="PS52015">
    <property type="entry name" value="TONB_CTD"/>
    <property type="match status" value="1"/>
</dbReference>
<proteinExistence type="inferred from homology"/>
<keyword evidence="4" id="KW-1003">Cell membrane</keyword>
<dbReference type="GO" id="GO:0015031">
    <property type="term" value="P:protein transport"/>
    <property type="evidence" value="ECO:0007669"/>
    <property type="project" value="UniProtKB-KW"/>
</dbReference>
<keyword evidence="3" id="KW-0813">Transport</keyword>
<dbReference type="GO" id="GO:0055085">
    <property type="term" value="P:transmembrane transport"/>
    <property type="evidence" value="ECO:0007669"/>
    <property type="project" value="InterPro"/>
</dbReference>
<evidence type="ECO:0000256" key="9">
    <source>
        <dbReference type="ARBA" id="ARBA00023136"/>
    </source>
</evidence>
<keyword evidence="6" id="KW-0812">Transmembrane</keyword>
<evidence type="ECO:0000256" key="1">
    <source>
        <dbReference type="ARBA" id="ARBA00004383"/>
    </source>
</evidence>
<keyword evidence="7" id="KW-0653">Protein transport</keyword>
<dbReference type="SUPFAM" id="SSF74653">
    <property type="entry name" value="TolA/TonB C-terminal domain"/>
    <property type="match status" value="1"/>
</dbReference>
<dbReference type="OrthoDB" id="9812355at2"/>
<evidence type="ECO:0000313" key="12">
    <source>
        <dbReference type="EMBL" id="PEN06741.1"/>
    </source>
</evidence>
<dbReference type="Gene3D" id="3.30.1150.10">
    <property type="match status" value="1"/>
</dbReference>
<dbReference type="PANTHER" id="PTHR33446:SF2">
    <property type="entry name" value="PROTEIN TONB"/>
    <property type="match status" value="1"/>
</dbReference>
<keyword evidence="5" id="KW-0997">Cell inner membrane</keyword>
<dbReference type="PANTHER" id="PTHR33446">
    <property type="entry name" value="PROTEIN TONB-RELATED"/>
    <property type="match status" value="1"/>
</dbReference>
<evidence type="ECO:0000313" key="13">
    <source>
        <dbReference type="Proteomes" id="UP000221024"/>
    </source>
</evidence>
<dbReference type="InterPro" id="IPR051045">
    <property type="entry name" value="TonB-dependent_transducer"/>
</dbReference>
<dbReference type="Proteomes" id="UP000221024">
    <property type="component" value="Unassembled WGS sequence"/>
</dbReference>
<evidence type="ECO:0000259" key="11">
    <source>
        <dbReference type="PROSITE" id="PS52015"/>
    </source>
</evidence>
<dbReference type="GO" id="GO:0031992">
    <property type="term" value="F:energy transducer activity"/>
    <property type="evidence" value="ECO:0007669"/>
    <property type="project" value="TreeGrafter"/>
</dbReference>
<comment type="caution">
    <text evidence="12">The sequence shown here is derived from an EMBL/GenBank/DDBJ whole genome shotgun (WGS) entry which is preliminary data.</text>
</comment>
<keyword evidence="9" id="KW-0472">Membrane</keyword>
<evidence type="ECO:0000256" key="2">
    <source>
        <dbReference type="ARBA" id="ARBA00006555"/>
    </source>
</evidence>
<evidence type="ECO:0000256" key="4">
    <source>
        <dbReference type="ARBA" id="ARBA00022475"/>
    </source>
</evidence>
<evidence type="ECO:0000256" key="6">
    <source>
        <dbReference type="ARBA" id="ARBA00022692"/>
    </source>
</evidence>
<protein>
    <recommendedName>
        <fullName evidence="11">TonB C-terminal domain-containing protein</fullName>
    </recommendedName>
</protein>
<gene>
    <name evidence="12" type="ORF">CRI93_08880</name>
</gene>
<keyword evidence="8" id="KW-1133">Transmembrane helix</keyword>
<evidence type="ECO:0000256" key="10">
    <source>
        <dbReference type="SAM" id="SignalP"/>
    </source>
</evidence>
<evidence type="ECO:0000256" key="5">
    <source>
        <dbReference type="ARBA" id="ARBA00022519"/>
    </source>
</evidence>
<dbReference type="GO" id="GO:0098797">
    <property type="term" value="C:plasma membrane protein complex"/>
    <property type="evidence" value="ECO:0007669"/>
    <property type="project" value="TreeGrafter"/>
</dbReference>
<accession>A0A2H3NSQ6</accession>
<feature type="signal peptide" evidence="10">
    <location>
        <begin position="1"/>
        <end position="37"/>
    </location>
</feature>
<evidence type="ECO:0000256" key="8">
    <source>
        <dbReference type="ARBA" id="ARBA00022989"/>
    </source>
</evidence>
<organism evidence="12 13">
    <name type="scientific">Longimonas halophila</name>
    <dbReference type="NCBI Taxonomy" id="1469170"/>
    <lineage>
        <taxon>Bacteria</taxon>
        <taxon>Pseudomonadati</taxon>
        <taxon>Rhodothermota</taxon>
        <taxon>Rhodothermia</taxon>
        <taxon>Rhodothermales</taxon>
        <taxon>Salisaetaceae</taxon>
        <taxon>Longimonas</taxon>
    </lineage>
</organism>
<feature type="domain" description="TonB C-terminal" evidence="11">
    <location>
        <begin position="58"/>
        <end position="147"/>
    </location>
</feature>
<sequence length="147" mass="16113">MTYTFRQQSPAHDAFGWMHRLIPLLLCVLMLSLSACAGSENTSEANGDRGASASNQAPELIGGLEALYSELEYPELAREQEREGRAIIQFVVSPGGKAVEIGVLSSSGTRALDHEAQRVIRETDWRPGMKDGEPVQVQMVLPINFEL</sequence>
<dbReference type="InterPro" id="IPR006260">
    <property type="entry name" value="TonB/TolA_C"/>
</dbReference>
<dbReference type="RefSeq" id="WP_098062267.1">
    <property type="nucleotide sequence ID" value="NZ_PDEP01000007.1"/>
</dbReference>
<keyword evidence="13" id="KW-1185">Reference proteome</keyword>
<evidence type="ECO:0000256" key="3">
    <source>
        <dbReference type="ARBA" id="ARBA00022448"/>
    </source>
</evidence>
<reference evidence="12 13" key="1">
    <citation type="submission" date="2017-10" db="EMBL/GenBank/DDBJ databases">
        <title>Draft genome of Longimonas halophila.</title>
        <authorList>
            <person name="Goh K.M."/>
            <person name="Shamsir M.S."/>
            <person name="Lim S.W."/>
        </authorList>
    </citation>
    <scope>NUCLEOTIDE SEQUENCE [LARGE SCALE GENOMIC DNA]</scope>
    <source>
        <strain evidence="12 13">KCTC 42399</strain>
    </source>
</reference>
<dbReference type="EMBL" id="PDEP01000007">
    <property type="protein sequence ID" value="PEN06741.1"/>
    <property type="molecule type" value="Genomic_DNA"/>
</dbReference>